<dbReference type="EMBL" id="LAZR01000284">
    <property type="protein sequence ID" value="KKN77146.1"/>
    <property type="molecule type" value="Genomic_DNA"/>
</dbReference>
<keyword evidence="1" id="KW-1133">Transmembrane helix</keyword>
<sequence>MTGVLELGTNAFIITSIGIVIGSMFFVYLIHGLTKIGERLRKLKIGIR</sequence>
<evidence type="ECO:0000313" key="2">
    <source>
        <dbReference type="EMBL" id="KKN77146.1"/>
    </source>
</evidence>
<name>A0A0F9VUJ2_9ZZZZ</name>
<reference evidence="2" key="1">
    <citation type="journal article" date="2015" name="Nature">
        <title>Complex archaea that bridge the gap between prokaryotes and eukaryotes.</title>
        <authorList>
            <person name="Spang A."/>
            <person name="Saw J.H."/>
            <person name="Jorgensen S.L."/>
            <person name="Zaremba-Niedzwiedzka K."/>
            <person name="Martijn J."/>
            <person name="Lind A.E."/>
            <person name="van Eijk R."/>
            <person name="Schleper C."/>
            <person name="Guy L."/>
            <person name="Ettema T.J."/>
        </authorList>
    </citation>
    <scope>NUCLEOTIDE SEQUENCE</scope>
</reference>
<keyword evidence="1" id="KW-0812">Transmembrane</keyword>
<accession>A0A0F9VUJ2</accession>
<organism evidence="2">
    <name type="scientific">marine sediment metagenome</name>
    <dbReference type="NCBI Taxonomy" id="412755"/>
    <lineage>
        <taxon>unclassified sequences</taxon>
        <taxon>metagenomes</taxon>
        <taxon>ecological metagenomes</taxon>
    </lineage>
</organism>
<evidence type="ECO:0000256" key="1">
    <source>
        <dbReference type="SAM" id="Phobius"/>
    </source>
</evidence>
<proteinExistence type="predicted"/>
<gene>
    <name evidence="2" type="ORF">LCGC14_0363430</name>
</gene>
<feature type="transmembrane region" description="Helical" evidence="1">
    <location>
        <begin position="12"/>
        <end position="34"/>
    </location>
</feature>
<comment type="caution">
    <text evidence="2">The sequence shown here is derived from an EMBL/GenBank/DDBJ whole genome shotgun (WGS) entry which is preliminary data.</text>
</comment>
<protein>
    <submittedName>
        <fullName evidence="2">Uncharacterized protein</fullName>
    </submittedName>
</protein>
<keyword evidence="1" id="KW-0472">Membrane</keyword>
<dbReference type="AlphaFoldDB" id="A0A0F9VUJ2"/>